<dbReference type="InterPro" id="IPR036638">
    <property type="entry name" value="HLH_DNA-bd_sf"/>
</dbReference>
<keyword evidence="4" id="KW-0539">Nucleus</keyword>
<name>A0A9Q0FCM7_9ROSI</name>
<evidence type="ECO:0000256" key="2">
    <source>
        <dbReference type="ARBA" id="ARBA00023015"/>
    </source>
</evidence>
<comment type="caution">
    <text evidence="7">The sequence shown here is derived from an EMBL/GenBank/DDBJ whole genome shotgun (WGS) entry which is preliminary data.</text>
</comment>
<dbReference type="PANTHER" id="PTHR13935:SF46">
    <property type="entry name" value="TRANSCRIPTION FACTOR BHLH167-RELATED"/>
    <property type="match status" value="1"/>
</dbReference>
<evidence type="ECO:0000259" key="6">
    <source>
        <dbReference type="PROSITE" id="PS50888"/>
    </source>
</evidence>
<dbReference type="SUPFAM" id="SSF47459">
    <property type="entry name" value="HLH, helix-loop-helix DNA-binding domain"/>
    <property type="match status" value="1"/>
</dbReference>
<dbReference type="PANTHER" id="PTHR13935">
    <property type="entry name" value="ACHAETE-SCUTE TRANSCRIPTION FACTOR-RELATED"/>
    <property type="match status" value="1"/>
</dbReference>
<keyword evidence="8" id="KW-1185">Reference proteome</keyword>
<evidence type="ECO:0000256" key="4">
    <source>
        <dbReference type="ARBA" id="ARBA00023242"/>
    </source>
</evidence>
<feature type="coiled-coil region" evidence="5">
    <location>
        <begin position="56"/>
        <end position="83"/>
    </location>
</feature>
<organism evidence="7 8">
    <name type="scientific">Turnera subulata</name>
    <dbReference type="NCBI Taxonomy" id="218843"/>
    <lineage>
        <taxon>Eukaryota</taxon>
        <taxon>Viridiplantae</taxon>
        <taxon>Streptophyta</taxon>
        <taxon>Embryophyta</taxon>
        <taxon>Tracheophyta</taxon>
        <taxon>Spermatophyta</taxon>
        <taxon>Magnoliopsida</taxon>
        <taxon>eudicotyledons</taxon>
        <taxon>Gunneridae</taxon>
        <taxon>Pentapetalae</taxon>
        <taxon>rosids</taxon>
        <taxon>fabids</taxon>
        <taxon>Malpighiales</taxon>
        <taxon>Passifloraceae</taxon>
        <taxon>Turnera</taxon>
    </lineage>
</organism>
<dbReference type="EMBL" id="JAKUCV010005999">
    <property type="protein sequence ID" value="KAJ4829073.1"/>
    <property type="molecule type" value="Genomic_DNA"/>
</dbReference>
<dbReference type="GO" id="GO:0046983">
    <property type="term" value="F:protein dimerization activity"/>
    <property type="evidence" value="ECO:0007669"/>
    <property type="project" value="InterPro"/>
</dbReference>
<dbReference type="InterPro" id="IPR015660">
    <property type="entry name" value="MASH1/Ascl1a-like"/>
</dbReference>
<dbReference type="GO" id="GO:0090575">
    <property type="term" value="C:RNA polymerase II transcription regulator complex"/>
    <property type="evidence" value="ECO:0007669"/>
    <property type="project" value="TreeGrafter"/>
</dbReference>
<dbReference type="Pfam" id="PF00010">
    <property type="entry name" value="HLH"/>
    <property type="match status" value="1"/>
</dbReference>
<dbReference type="GO" id="GO:0000977">
    <property type="term" value="F:RNA polymerase II transcription regulatory region sequence-specific DNA binding"/>
    <property type="evidence" value="ECO:0007669"/>
    <property type="project" value="TreeGrafter"/>
</dbReference>
<dbReference type="AlphaFoldDB" id="A0A9Q0FCM7"/>
<proteinExistence type="predicted"/>
<gene>
    <name evidence="7" type="ORF">Tsubulata_030972</name>
</gene>
<comment type="subcellular location">
    <subcellularLocation>
        <location evidence="1">Nucleus</location>
    </subcellularLocation>
</comment>
<accession>A0A9Q0FCM7</accession>
<dbReference type="InterPro" id="IPR011598">
    <property type="entry name" value="bHLH_dom"/>
</dbReference>
<evidence type="ECO:0000256" key="3">
    <source>
        <dbReference type="ARBA" id="ARBA00023163"/>
    </source>
</evidence>
<protein>
    <recommendedName>
        <fullName evidence="6">BHLH domain-containing protein</fullName>
    </recommendedName>
</protein>
<reference evidence="7" key="1">
    <citation type="submission" date="2022-02" db="EMBL/GenBank/DDBJ databases">
        <authorList>
            <person name="Henning P.M."/>
            <person name="McCubbin A.G."/>
            <person name="Shore J.S."/>
        </authorList>
    </citation>
    <scope>NUCLEOTIDE SEQUENCE</scope>
    <source>
        <strain evidence="7">F60SS</strain>
        <tissue evidence="7">Leaves</tissue>
    </source>
</reference>
<dbReference type="PROSITE" id="PS50888">
    <property type="entry name" value="BHLH"/>
    <property type="match status" value="1"/>
</dbReference>
<reference evidence="7" key="2">
    <citation type="journal article" date="2023" name="Plants (Basel)">
        <title>Annotation of the Turnera subulata (Passifloraceae) Draft Genome Reveals the S-Locus Evolved after the Divergence of Turneroideae from Passifloroideae in a Stepwise Manner.</title>
        <authorList>
            <person name="Henning P.M."/>
            <person name="Roalson E.H."/>
            <person name="Mir W."/>
            <person name="McCubbin A.G."/>
            <person name="Shore J.S."/>
        </authorList>
    </citation>
    <scope>NUCLEOTIDE SEQUENCE</scope>
    <source>
        <strain evidence="7">F60SS</strain>
    </source>
</reference>
<dbReference type="Proteomes" id="UP001141552">
    <property type="component" value="Unassembled WGS sequence"/>
</dbReference>
<evidence type="ECO:0000313" key="7">
    <source>
        <dbReference type="EMBL" id="KAJ4829073.1"/>
    </source>
</evidence>
<dbReference type="GO" id="GO:0000981">
    <property type="term" value="F:DNA-binding transcription factor activity, RNA polymerase II-specific"/>
    <property type="evidence" value="ECO:0007669"/>
    <property type="project" value="TreeGrafter"/>
</dbReference>
<evidence type="ECO:0000256" key="1">
    <source>
        <dbReference type="ARBA" id="ARBA00004123"/>
    </source>
</evidence>
<keyword evidence="2" id="KW-0805">Transcription regulation</keyword>
<keyword evidence="5" id="KW-0175">Coiled coil</keyword>
<dbReference type="Gene3D" id="4.10.280.10">
    <property type="entry name" value="Helix-loop-helix DNA-binding domain"/>
    <property type="match status" value="1"/>
</dbReference>
<keyword evidence="3" id="KW-0804">Transcription</keyword>
<feature type="domain" description="BHLH" evidence="6">
    <location>
        <begin position="10"/>
        <end position="66"/>
    </location>
</feature>
<sequence>MMKNNNMIGLAKPDRKEVERDRRLHMKSLCLKLASLVPDNFHFKTSKDKLSQLDQLQLAASYIEQLRQRVERLKRVKEQAILKRPRGVSDSAMEEDGAMVNGWRLPVLEINELGSSIEVVLITGMKKNFMWCEMITVLEDEGAEVIRANFSTVGDKVYHIIHARVRISRLGVETTRLSKRLHDLLS</sequence>
<evidence type="ECO:0000256" key="5">
    <source>
        <dbReference type="SAM" id="Coils"/>
    </source>
</evidence>
<dbReference type="OrthoDB" id="1870484at2759"/>
<evidence type="ECO:0000313" key="8">
    <source>
        <dbReference type="Proteomes" id="UP001141552"/>
    </source>
</evidence>
<dbReference type="SMART" id="SM00353">
    <property type="entry name" value="HLH"/>
    <property type="match status" value="1"/>
</dbReference>